<dbReference type="NCBIfam" id="TIGR00255">
    <property type="entry name" value="YicC/YloC family endoribonuclease"/>
    <property type="match status" value="1"/>
</dbReference>
<dbReference type="Proteomes" id="UP000242850">
    <property type="component" value="Unassembled WGS sequence"/>
</dbReference>
<keyword evidence="2" id="KW-0540">Nuclease</keyword>
<proteinExistence type="inferred from homology"/>
<dbReference type="PANTHER" id="PTHR30636">
    <property type="entry name" value="UPF0701 PROTEIN YICC"/>
    <property type="match status" value="1"/>
</dbReference>
<dbReference type="PANTHER" id="PTHR30636:SF3">
    <property type="entry name" value="UPF0701 PROTEIN YICC"/>
    <property type="match status" value="1"/>
</dbReference>
<protein>
    <submittedName>
        <fullName evidence="9">TIGR00255 family protein</fullName>
    </submittedName>
</protein>
<dbReference type="Pfam" id="PF08340">
    <property type="entry name" value="YicC-like_C"/>
    <property type="match status" value="1"/>
</dbReference>
<dbReference type="AlphaFoldDB" id="A0A1H5TZE6"/>
<evidence type="ECO:0000256" key="6">
    <source>
        <dbReference type="SAM" id="Coils"/>
    </source>
</evidence>
<keyword evidence="10" id="KW-1185">Reference proteome</keyword>
<evidence type="ECO:0000256" key="1">
    <source>
        <dbReference type="ARBA" id="ARBA00001968"/>
    </source>
</evidence>
<evidence type="ECO:0000256" key="5">
    <source>
        <dbReference type="ARBA" id="ARBA00035648"/>
    </source>
</evidence>
<name>A0A1H5TZE6_9CLOT</name>
<sequence length="293" mass="34517">MMIKSMTGYGRGEVEENNRKFVIELKSVNNRYLDVNIRLPKQLLALEDNIRKYISSKISRGKVDVFINQEKFADNDIKISLDEKVAQYYYNVFMQLKEKFNLSEEIGLSLFTKFSDIIIVEKNEEDYESIWETMKKALDQALSVFIDMRIREGLKLKQDILEKCNIISQKVDEIERRSPMVVEEYKEKIRERISEFLKDVEVDETRLLNEVAFFADKVNINEEIIRLKSHIEQLKNTLESEEAVGRKLDFLLQEMNRETNTIGSKANDLVISNLVIDIKSELEKIREQIQNIE</sequence>
<dbReference type="InterPro" id="IPR013527">
    <property type="entry name" value="YicC-like_N"/>
</dbReference>
<evidence type="ECO:0000313" key="10">
    <source>
        <dbReference type="Proteomes" id="UP000242850"/>
    </source>
</evidence>
<evidence type="ECO:0000259" key="7">
    <source>
        <dbReference type="Pfam" id="PF03755"/>
    </source>
</evidence>
<keyword evidence="3" id="KW-0255">Endonuclease</keyword>
<comment type="cofactor">
    <cofactor evidence="1">
        <name>a divalent metal cation</name>
        <dbReference type="ChEBI" id="CHEBI:60240"/>
    </cofactor>
</comment>
<evidence type="ECO:0000256" key="2">
    <source>
        <dbReference type="ARBA" id="ARBA00022722"/>
    </source>
</evidence>
<feature type="domain" description="Endoribonuclease YicC-like N-terminal" evidence="7">
    <location>
        <begin position="3"/>
        <end position="158"/>
    </location>
</feature>
<feature type="domain" description="Endoribonuclease YicC-like C-terminal" evidence="8">
    <location>
        <begin position="174"/>
        <end position="293"/>
    </location>
</feature>
<accession>A0A1H5TZE6</accession>
<evidence type="ECO:0000259" key="8">
    <source>
        <dbReference type="Pfam" id="PF08340"/>
    </source>
</evidence>
<keyword evidence="6" id="KW-0175">Coiled coil</keyword>
<reference evidence="10" key="1">
    <citation type="submission" date="2016-10" db="EMBL/GenBank/DDBJ databases">
        <authorList>
            <person name="Varghese N."/>
            <person name="Submissions S."/>
        </authorList>
    </citation>
    <scope>NUCLEOTIDE SEQUENCE [LARGE SCALE GENOMIC DNA]</scope>
    <source>
        <strain evidence="10">DSM 5463</strain>
    </source>
</reference>
<dbReference type="GO" id="GO:0016787">
    <property type="term" value="F:hydrolase activity"/>
    <property type="evidence" value="ECO:0007669"/>
    <property type="project" value="UniProtKB-KW"/>
</dbReference>
<gene>
    <name evidence="9" type="ORF">SAMN05660865_00748</name>
</gene>
<evidence type="ECO:0000256" key="3">
    <source>
        <dbReference type="ARBA" id="ARBA00022759"/>
    </source>
</evidence>
<dbReference type="InterPro" id="IPR005229">
    <property type="entry name" value="YicC/YloC-like"/>
</dbReference>
<dbReference type="GO" id="GO:0004521">
    <property type="term" value="F:RNA endonuclease activity"/>
    <property type="evidence" value="ECO:0007669"/>
    <property type="project" value="InterPro"/>
</dbReference>
<organism evidence="9 10">
    <name type="scientific">Caloramator fervidus</name>
    <dbReference type="NCBI Taxonomy" id="29344"/>
    <lineage>
        <taxon>Bacteria</taxon>
        <taxon>Bacillati</taxon>
        <taxon>Bacillota</taxon>
        <taxon>Clostridia</taxon>
        <taxon>Eubacteriales</taxon>
        <taxon>Clostridiaceae</taxon>
        <taxon>Caloramator</taxon>
    </lineage>
</organism>
<dbReference type="Pfam" id="PF03755">
    <property type="entry name" value="YicC-like_N"/>
    <property type="match status" value="1"/>
</dbReference>
<evidence type="ECO:0000313" key="9">
    <source>
        <dbReference type="EMBL" id="SEF68120.1"/>
    </source>
</evidence>
<dbReference type="InterPro" id="IPR013551">
    <property type="entry name" value="YicC-like_C"/>
</dbReference>
<evidence type="ECO:0000256" key="4">
    <source>
        <dbReference type="ARBA" id="ARBA00022801"/>
    </source>
</evidence>
<keyword evidence="4" id="KW-0378">Hydrolase</keyword>
<comment type="similarity">
    <text evidence="5">Belongs to the YicC/YloC family.</text>
</comment>
<dbReference type="EMBL" id="FNUK01000007">
    <property type="protein sequence ID" value="SEF68120.1"/>
    <property type="molecule type" value="Genomic_DNA"/>
</dbReference>
<feature type="coiled-coil region" evidence="6">
    <location>
        <begin position="217"/>
        <end position="244"/>
    </location>
</feature>